<dbReference type="PANTHER" id="PTHR15459:SF3">
    <property type="entry name" value="POLYAMINE-MODULATED FACTOR 1"/>
    <property type="match status" value="1"/>
</dbReference>
<dbReference type="GO" id="GO:0007059">
    <property type="term" value="P:chromosome segregation"/>
    <property type="evidence" value="ECO:0007669"/>
    <property type="project" value="TreeGrafter"/>
</dbReference>
<keyword evidence="4" id="KW-0132">Cell division</keyword>
<dbReference type="EMBL" id="OX459122">
    <property type="protein sequence ID" value="CAI9105903.1"/>
    <property type="molecule type" value="Genomic_DNA"/>
</dbReference>
<comment type="subcellular location">
    <subcellularLocation>
        <location evidence="2">Chromosome</location>
        <location evidence="2">Centromere</location>
        <location evidence="2">Kinetochore</location>
    </subcellularLocation>
    <subcellularLocation>
        <location evidence="1">Nucleus</location>
    </subcellularLocation>
</comment>
<evidence type="ECO:0000256" key="9">
    <source>
        <dbReference type="ARBA" id="ARBA00023328"/>
    </source>
</evidence>
<keyword evidence="11" id="KW-1185">Reference proteome</keyword>
<evidence type="ECO:0000256" key="2">
    <source>
        <dbReference type="ARBA" id="ARBA00004629"/>
    </source>
</evidence>
<evidence type="ECO:0000256" key="6">
    <source>
        <dbReference type="ARBA" id="ARBA00022838"/>
    </source>
</evidence>
<proteinExistence type="predicted"/>
<dbReference type="GO" id="GO:0000444">
    <property type="term" value="C:MIS12/MIND type complex"/>
    <property type="evidence" value="ECO:0007669"/>
    <property type="project" value="InterPro"/>
</dbReference>
<dbReference type="InterPro" id="IPR007128">
    <property type="entry name" value="PMF1/Nnf1"/>
</dbReference>
<evidence type="ECO:0000313" key="11">
    <source>
        <dbReference type="Proteomes" id="UP001161247"/>
    </source>
</evidence>
<name>A0AAV1DE77_OLDCO</name>
<dbReference type="GO" id="GO:0051301">
    <property type="term" value="P:cell division"/>
    <property type="evidence" value="ECO:0007669"/>
    <property type="project" value="UniProtKB-KW"/>
</dbReference>
<keyword evidence="6" id="KW-0995">Kinetochore</keyword>
<organism evidence="10 11">
    <name type="scientific">Oldenlandia corymbosa var. corymbosa</name>
    <dbReference type="NCBI Taxonomy" id="529605"/>
    <lineage>
        <taxon>Eukaryota</taxon>
        <taxon>Viridiplantae</taxon>
        <taxon>Streptophyta</taxon>
        <taxon>Embryophyta</taxon>
        <taxon>Tracheophyta</taxon>
        <taxon>Spermatophyta</taxon>
        <taxon>Magnoliopsida</taxon>
        <taxon>eudicotyledons</taxon>
        <taxon>Gunneridae</taxon>
        <taxon>Pentapetalae</taxon>
        <taxon>asterids</taxon>
        <taxon>lamiids</taxon>
        <taxon>Gentianales</taxon>
        <taxon>Rubiaceae</taxon>
        <taxon>Rubioideae</taxon>
        <taxon>Spermacoceae</taxon>
        <taxon>Hedyotis-Oldenlandia complex</taxon>
        <taxon>Oldenlandia</taxon>
    </lineage>
</organism>
<reference evidence="10" key="1">
    <citation type="submission" date="2023-03" db="EMBL/GenBank/DDBJ databases">
        <authorList>
            <person name="Julca I."/>
        </authorList>
    </citation>
    <scope>NUCLEOTIDE SEQUENCE</scope>
</reference>
<evidence type="ECO:0000256" key="8">
    <source>
        <dbReference type="ARBA" id="ARBA00023306"/>
    </source>
</evidence>
<keyword evidence="3" id="KW-0158">Chromosome</keyword>
<dbReference type="AlphaFoldDB" id="A0AAV1DE77"/>
<sequence length="177" mass="19978">MEETKQLTSAPPSGSRQLNLKKSFALGIRSLLTASTKEDFCKAFPHFTVAEQERLHRLFIEVITSLHESIEDAFESLCMETQVGNVLDLVEQHVEEQNLDPLSAEKSNIGSIVKTIYDAKMDEMVYLTSILQKAEEQKHIMSTRLDLLRKQRQDISGVAAVVDKLRTDIEAYGTHSL</sequence>
<dbReference type="Proteomes" id="UP001161247">
    <property type="component" value="Chromosome 5"/>
</dbReference>
<gene>
    <name evidence="10" type="ORF">OLC1_LOCUS14504</name>
</gene>
<evidence type="ECO:0000256" key="7">
    <source>
        <dbReference type="ARBA" id="ARBA00023242"/>
    </source>
</evidence>
<evidence type="ECO:0000256" key="4">
    <source>
        <dbReference type="ARBA" id="ARBA00022618"/>
    </source>
</evidence>
<keyword evidence="7" id="KW-0539">Nucleus</keyword>
<keyword evidence="8" id="KW-0131">Cell cycle</keyword>
<keyword evidence="9" id="KW-0137">Centromere</keyword>
<keyword evidence="5" id="KW-0498">Mitosis</keyword>
<evidence type="ECO:0000256" key="5">
    <source>
        <dbReference type="ARBA" id="ARBA00022776"/>
    </source>
</evidence>
<accession>A0AAV1DE77</accession>
<evidence type="ECO:0000313" key="10">
    <source>
        <dbReference type="EMBL" id="CAI9105903.1"/>
    </source>
</evidence>
<evidence type="ECO:0000256" key="3">
    <source>
        <dbReference type="ARBA" id="ARBA00022454"/>
    </source>
</evidence>
<protein>
    <submittedName>
        <fullName evidence="10">OLC1v1004929C1</fullName>
    </submittedName>
</protein>
<evidence type="ECO:0000256" key="1">
    <source>
        <dbReference type="ARBA" id="ARBA00004123"/>
    </source>
</evidence>
<dbReference type="PANTHER" id="PTHR15459">
    <property type="entry name" value="POLYAMINE-MODULATED FACTOR 1"/>
    <property type="match status" value="1"/>
</dbReference>
<dbReference type="GO" id="GO:0005634">
    <property type="term" value="C:nucleus"/>
    <property type="evidence" value="ECO:0007669"/>
    <property type="project" value="UniProtKB-SubCell"/>
</dbReference>